<name>W1PVC6_AMBTC</name>
<dbReference type="OrthoDB" id="696781at2759"/>
<sequence length="161" mass="18445">MRQDCKACVENATIEISHLCPGKEEAIVWFDNCLLRYSDKDFIGEVDESNKFYMWNIYNISQRQVFNRHLGELMYELSSKASSSHFFFATGEVEVSEKKIEEKIYGLVQCSRELSDGECKACLDNVIKDIPTSCYGKRGGRVRLGVVMLGTRFTNSMAHMK</sequence>
<organism evidence="7 8">
    <name type="scientific">Amborella trichopoda</name>
    <dbReference type="NCBI Taxonomy" id="13333"/>
    <lineage>
        <taxon>Eukaryota</taxon>
        <taxon>Viridiplantae</taxon>
        <taxon>Streptophyta</taxon>
        <taxon>Embryophyta</taxon>
        <taxon>Tracheophyta</taxon>
        <taxon>Spermatophyta</taxon>
        <taxon>Magnoliopsida</taxon>
        <taxon>Amborellales</taxon>
        <taxon>Amborellaceae</taxon>
        <taxon>Amborella</taxon>
    </lineage>
</organism>
<keyword evidence="3" id="KW-0732">Signal</keyword>
<dbReference type="AlphaFoldDB" id="W1PVC6"/>
<dbReference type="Proteomes" id="UP000017836">
    <property type="component" value="Unassembled WGS sequence"/>
</dbReference>
<evidence type="ECO:0000256" key="2">
    <source>
        <dbReference type="ARBA" id="ARBA00022525"/>
    </source>
</evidence>
<comment type="subcellular location">
    <subcellularLocation>
        <location evidence="1">Secreted</location>
    </subcellularLocation>
</comment>
<gene>
    <name evidence="7" type="ORF">AMTR_s00035p00084590</name>
</gene>
<dbReference type="Gene3D" id="3.30.430.20">
    <property type="entry name" value="Gnk2 domain, C-X8-C-X2-C motif"/>
    <property type="match status" value="2"/>
</dbReference>
<evidence type="ECO:0000259" key="6">
    <source>
        <dbReference type="PROSITE" id="PS51473"/>
    </source>
</evidence>
<evidence type="ECO:0000256" key="5">
    <source>
        <dbReference type="ARBA" id="ARBA00038515"/>
    </source>
</evidence>
<dbReference type="HOGENOM" id="CLU_000288_35_0_1"/>
<dbReference type="InterPro" id="IPR050581">
    <property type="entry name" value="CRR_secretory_protein"/>
</dbReference>
<evidence type="ECO:0000313" key="8">
    <source>
        <dbReference type="Proteomes" id="UP000017836"/>
    </source>
</evidence>
<dbReference type="eggNOG" id="ENOG502QPWH">
    <property type="taxonomic scope" value="Eukaryota"/>
</dbReference>
<dbReference type="OMA" id="CVECLTH"/>
<feature type="domain" description="Gnk2-homologous" evidence="6">
    <location>
        <begin position="1"/>
        <end position="42"/>
    </location>
</feature>
<keyword evidence="2" id="KW-0964">Secreted</keyword>
<dbReference type="PROSITE" id="PS51473">
    <property type="entry name" value="GNK2"/>
    <property type="match status" value="2"/>
</dbReference>
<dbReference type="Pfam" id="PF01657">
    <property type="entry name" value="Stress-antifung"/>
    <property type="match status" value="2"/>
</dbReference>
<dbReference type="PANTHER" id="PTHR32411:SF43">
    <property type="entry name" value="CYSTEINE-RICH REPEAT SECRETORY PROTEIN 38"/>
    <property type="match status" value="1"/>
</dbReference>
<evidence type="ECO:0000313" key="7">
    <source>
        <dbReference type="EMBL" id="ERN12043.1"/>
    </source>
</evidence>
<dbReference type="EMBL" id="KI392639">
    <property type="protein sequence ID" value="ERN12043.1"/>
    <property type="molecule type" value="Genomic_DNA"/>
</dbReference>
<dbReference type="GO" id="GO:0005576">
    <property type="term" value="C:extracellular region"/>
    <property type="evidence" value="ECO:0007669"/>
    <property type="project" value="UniProtKB-SubCell"/>
</dbReference>
<evidence type="ECO:0000256" key="4">
    <source>
        <dbReference type="ARBA" id="ARBA00022737"/>
    </source>
</evidence>
<dbReference type="Gramene" id="ERN12043">
    <property type="protein sequence ID" value="ERN12043"/>
    <property type="gene ID" value="AMTR_s00035p00084590"/>
</dbReference>
<dbReference type="InterPro" id="IPR002902">
    <property type="entry name" value="GNK2"/>
</dbReference>
<reference evidence="8" key="1">
    <citation type="journal article" date="2013" name="Science">
        <title>The Amborella genome and the evolution of flowering plants.</title>
        <authorList>
            <consortium name="Amborella Genome Project"/>
        </authorList>
    </citation>
    <scope>NUCLEOTIDE SEQUENCE [LARGE SCALE GENOMIC DNA]</scope>
</reference>
<dbReference type="CDD" id="cd23509">
    <property type="entry name" value="Gnk2-like"/>
    <property type="match status" value="2"/>
</dbReference>
<evidence type="ECO:0000256" key="1">
    <source>
        <dbReference type="ARBA" id="ARBA00004613"/>
    </source>
</evidence>
<keyword evidence="4" id="KW-0677">Repeat</keyword>
<accession>W1PVC6</accession>
<evidence type="ECO:0000256" key="3">
    <source>
        <dbReference type="ARBA" id="ARBA00022729"/>
    </source>
</evidence>
<feature type="domain" description="Gnk2-homologous" evidence="6">
    <location>
        <begin position="48"/>
        <end position="158"/>
    </location>
</feature>
<dbReference type="PANTHER" id="PTHR32411">
    <property type="entry name" value="CYSTEINE-RICH REPEAT SECRETORY PROTEIN 38-RELATED"/>
    <property type="match status" value="1"/>
</dbReference>
<keyword evidence="8" id="KW-1185">Reference proteome</keyword>
<comment type="similarity">
    <text evidence="5">Belongs to the cysteine-rich repeat secretory protein family.</text>
</comment>
<dbReference type="InterPro" id="IPR038408">
    <property type="entry name" value="GNK2_sf"/>
</dbReference>
<protein>
    <recommendedName>
        <fullName evidence="6">Gnk2-homologous domain-containing protein</fullName>
    </recommendedName>
</protein>
<proteinExistence type="inferred from homology"/>